<dbReference type="InterPro" id="IPR012259">
    <property type="entry name" value="DHFR"/>
</dbReference>
<keyword evidence="3" id="KW-0554">One-carbon metabolism</keyword>
<evidence type="ECO:0000256" key="5">
    <source>
        <dbReference type="ARBA" id="ARBA00023002"/>
    </source>
</evidence>
<dbReference type="PANTHER" id="PTHR48069:SF3">
    <property type="entry name" value="DIHYDROFOLATE REDUCTASE"/>
    <property type="match status" value="1"/>
</dbReference>
<dbReference type="GO" id="GO:0004146">
    <property type="term" value="F:dihydrofolate reductase activity"/>
    <property type="evidence" value="ECO:0007669"/>
    <property type="project" value="UniProtKB-EC"/>
</dbReference>
<sequence length="85" mass="9516">MRMNIIVALDSVNGIGKDGTLPWNLPRDVAHFNSMTTKTSDPNKRNAVLMGRKVWESIPAKWRPLKGRFNVVLSKTVGLNFCSSM</sequence>
<dbReference type="InterPro" id="IPR017925">
    <property type="entry name" value="DHFR_CS"/>
</dbReference>
<comment type="catalytic activity">
    <reaction evidence="6">
        <text>(6S)-5,6,7,8-tetrahydrofolate + NADP(+) = 7,8-dihydrofolate + NADPH + H(+)</text>
        <dbReference type="Rhea" id="RHEA:15009"/>
        <dbReference type="ChEBI" id="CHEBI:15378"/>
        <dbReference type="ChEBI" id="CHEBI:57451"/>
        <dbReference type="ChEBI" id="CHEBI:57453"/>
        <dbReference type="ChEBI" id="CHEBI:57783"/>
        <dbReference type="ChEBI" id="CHEBI:58349"/>
        <dbReference type="EC" id="1.5.1.3"/>
    </reaction>
</comment>
<evidence type="ECO:0000313" key="10">
    <source>
        <dbReference type="Proteomes" id="UP001608902"/>
    </source>
</evidence>
<proteinExistence type="inferred from homology"/>
<evidence type="ECO:0000256" key="7">
    <source>
        <dbReference type="RuleBase" id="RU004474"/>
    </source>
</evidence>
<comment type="similarity">
    <text evidence="7">Belongs to the dihydrofolate reductase family.</text>
</comment>
<evidence type="ECO:0000259" key="8">
    <source>
        <dbReference type="PROSITE" id="PS51330"/>
    </source>
</evidence>
<name>A0ABD6E3W5_9BILA</name>
<gene>
    <name evidence="9" type="ORF">AB6A40_000725</name>
</gene>
<dbReference type="Gene3D" id="3.40.430.10">
    <property type="entry name" value="Dihydrofolate Reductase, subunit A"/>
    <property type="match status" value="1"/>
</dbReference>
<evidence type="ECO:0000256" key="2">
    <source>
        <dbReference type="ARBA" id="ARBA00012856"/>
    </source>
</evidence>
<dbReference type="SUPFAM" id="SSF53597">
    <property type="entry name" value="Dihydrofolate reductase-like"/>
    <property type="match status" value="1"/>
</dbReference>
<keyword evidence="4" id="KW-0521">NADP</keyword>
<evidence type="ECO:0000256" key="3">
    <source>
        <dbReference type="ARBA" id="ARBA00022563"/>
    </source>
</evidence>
<keyword evidence="10" id="KW-1185">Reference proteome</keyword>
<evidence type="ECO:0000256" key="4">
    <source>
        <dbReference type="ARBA" id="ARBA00022857"/>
    </source>
</evidence>
<dbReference type="AlphaFoldDB" id="A0ABD6E3W5"/>
<dbReference type="InterPro" id="IPR024072">
    <property type="entry name" value="DHFR-like_dom_sf"/>
</dbReference>
<accession>A0ABD6E3W5</accession>
<evidence type="ECO:0000256" key="1">
    <source>
        <dbReference type="ARBA" id="ARBA00004903"/>
    </source>
</evidence>
<comment type="pathway">
    <text evidence="1">Cofactor biosynthesis; tetrahydrofolate biosynthesis; 5,6,7,8-tetrahydrofolate from 7,8-dihydrofolate: step 1/1.</text>
</comment>
<dbReference type="PANTHER" id="PTHR48069">
    <property type="entry name" value="DIHYDROFOLATE REDUCTASE"/>
    <property type="match status" value="1"/>
</dbReference>
<reference evidence="9 10" key="1">
    <citation type="submission" date="2024-08" db="EMBL/GenBank/DDBJ databases">
        <title>Gnathostoma spinigerum genome.</title>
        <authorList>
            <person name="Gonzalez-Bertolin B."/>
            <person name="Monzon S."/>
            <person name="Zaballos A."/>
            <person name="Jimenez P."/>
            <person name="Dekumyoy P."/>
            <person name="Varona S."/>
            <person name="Cuesta I."/>
            <person name="Sumanam S."/>
            <person name="Adisakwattana P."/>
            <person name="Gasser R.B."/>
            <person name="Hernandez-Gonzalez A."/>
            <person name="Young N.D."/>
            <person name="Perteguer M.J."/>
        </authorList>
    </citation>
    <scope>NUCLEOTIDE SEQUENCE [LARGE SCALE GENOMIC DNA]</scope>
    <source>
        <strain evidence="9">AL3</strain>
        <tissue evidence="9">Liver</tissue>
    </source>
</reference>
<feature type="domain" description="DHFR" evidence="8">
    <location>
        <begin position="2"/>
        <end position="85"/>
    </location>
</feature>
<dbReference type="EC" id="1.5.1.3" evidence="2"/>
<dbReference type="Pfam" id="PF00186">
    <property type="entry name" value="DHFR_1"/>
    <property type="match status" value="1"/>
</dbReference>
<evidence type="ECO:0000256" key="6">
    <source>
        <dbReference type="ARBA" id="ARBA00048873"/>
    </source>
</evidence>
<dbReference type="CDD" id="cd00209">
    <property type="entry name" value="DHFR"/>
    <property type="match status" value="1"/>
</dbReference>
<keyword evidence="5" id="KW-0560">Oxidoreductase</keyword>
<organism evidence="9 10">
    <name type="scientific">Gnathostoma spinigerum</name>
    <dbReference type="NCBI Taxonomy" id="75299"/>
    <lineage>
        <taxon>Eukaryota</taxon>
        <taxon>Metazoa</taxon>
        <taxon>Ecdysozoa</taxon>
        <taxon>Nematoda</taxon>
        <taxon>Chromadorea</taxon>
        <taxon>Rhabditida</taxon>
        <taxon>Spirurina</taxon>
        <taxon>Gnathostomatomorpha</taxon>
        <taxon>Gnathostomatoidea</taxon>
        <taxon>Gnathostomatidae</taxon>
        <taxon>Gnathostoma</taxon>
    </lineage>
</organism>
<dbReference type="EMBL" id="JBGFUD010000217">
    <property type="protein sequence ID" value="MFH4974016.1"/>
    <property type="molecule type" value="Genomic_DNA"/>
</dbReference>
<dbReference type="InterPro" id="IPR001796">
    <property type="entry name" value="DHFR_dom"/>
</dbReference>
<dbReference type="Proteomes" id="UP001608902">
    <property type="component" value="Unassembled WGS sequence"/>
</dbReference>
<dbReference type="PROSITE" id="PS00075">
    <property type="entry name" value="DHFR_1"/>
    <property type="match status" value="1"/>
</dbReference>
<evidence type="ECO:0000313" key="9">
    <source>
        <dbReference type="EMBL" id="MFH4974016.1"/>
    </source>
</evidence>
<comment type="caution">
    <text evidence="9">The sequence shown here is derived from an EMBL/GenBank/DDBJ whole genome shotgun (WGS) entry which is preliminary data.</text>
</comment>
<protein>
    <recommendedName>
        <fullName evidence="2">dihydrofolate reductase</fullName>
        <ecNumber evidence="2">1.5.1.3</ecNumber>
    </recommendedName>
</protein>
<dbReference type="GO" id="GO:0006730">
    <property type="term" value="P:one-carbon metabolic process"/>
    <property type="evidence" value="ECO:0007669"/>
    <property type="project" value="UniProtKB-KW"/>
</dbReference>
<dbReference type="PRINTS" id="PR00070">
    <property type="entry name" value="DHFR"/>
</dbReference>
<dbReference type="PROSITE" id="PS51330">
    <property type="entry name" value="DHFR_2"/>
    <property type="match status" value="1"/>
</dbReference>